<name>A2DTX8_TRIV3</name>
<evidence type="ECO:0000313" key="2">
    <source>
        <dbReference type="Proteomes" id="UP000001542"/>
    </source>
</evidence>
<dbReference type="EMBL" id="DS113246">
    <property type="protein sequence ID" value="EAY16125.1"/>
    <property type="molecule type" value="Genomic_DNA"/>
</dbReference>
<dbReference type="KEGG" id="tva:4774132"/>
<sequence>MTPVSTKGFFKCSCEPEGDHFTVEPSSFTYGTKIMPTVDGGLYTCWILNGKEYIIRSGFTETFQFDIILDASRNKEGCLEFCCDSKCKQYTFLYDIEPIDCEDCILSNNRMKPTEIIRNDAEESIGNISITMIIDIFNQTKNISIPPPEYPRYSYYIPGIEIKTPNNQQFLKNDDKKLIIEGSAVDGDPDDEIRVCFSIDGILQYCFYVPNATYFSESVDFNKCYLCSLEEGPNHNISIFAKDFVGQKSNEVVLNFSYMFNPPQLTISKFPLTNYKRNIDKSIHVEGNVIDRDGLGKVNVTISIDDIMIDFREINIENISEHLFQFDVKFTSNMTESYHNLLISAVDERGKQSNQFKRIFYYEFNRPYLDIYTSDKQKIIGIRKFAVSGSVSDDDGQGSLVIIYSLDNNDQTELISVQLVNNSPFIFDESINLTESIQAGIHSLELFVVDDNNKESTHRFLSFTYLLHSKPRHKKLIRSAAYLSSALRYISK</sequence>
<evidence type="ECO:0000313" key="1">
    <source>
        <dbReference type="EMBL" id="EAY16125.1"/>
    </source>
</evidence>
<dbReference type="AlphaFoldDB" id="A2DTX8"/>
<accession>A2DTX8</accession>
<dbReference type="InParanoid" id="A2DTX8"/>
<keyword evidence="2" id="KW-1185">Reference proteome</keyword>
<proteinExistence type="predicted"/>
<organism evidence="1 2">
    <name type="scientific">Trichomonas vaginalis (strain ATCC PRA-98 / G3)</name>
    <dbReference type="NCBI Taxonomy" id="412133"/>
    <lineage>
        <taxon>Eukaryota</taxon>
        <taxon>Metamonada</taxon>
        <taxon>Parabasalia</taxon>
        <taxon>Trichomonadida</taxon>
        <taxon>Trichomonadidae</taxon>
        <taxon>Trichomonas</taxon>
    </lineage>
</organism>
<reference evidence="1" key="2">
    <citation type="journal article" date="2007" name="Science">
        <title>Draft genome sequence of the sexually transmitted pathogen Trichomonas vaginalis.</title>
        <authorList>
            <person name="Carlton J.M."/>
            <person name="Hirt R.P."/>
            <person name="Silva J.C."/>
            <person name="Delcher A.L."/>
            <person name="Schatz M."/>
            <person name="Zhao Q."/>
            <person name="Wortman J.R."/>
            <person name="Bidwell S.L."/>
            <person name="Alsmark U.C.M."/>
            <person name="Besteiro S."/>
            <person name="Sicheritz-Ponten T."/>
            <person name="Noel C.J."/>
            <person name="Dacks J.B."/>
            <person name="Foster P.G."/>
            <person name="Simillion C."/>
            <person name="Van de Peer Y."/>
            <person name="Miranda-Saavedra D."/>
            <person name="Barton G.J."/>
            <person name="Westrop G.D."/>
            <person name="Mueller S."/>
            <person name="Dessi D."/>
            <person name="Fiori P.L."/>
            <person name="Ren Q."/>
            <person name="Paulsen I."/>
            <person name="Zhang H."/>
            <person name="Bastida-Corcuera F.D."/>
            <person name="Simoes-Barbosa A."/>
            <person name="Brown M.T."/>
            <person name="Hayes R.D."/>
            <person name="Mukherjee M."/>
            <person name="Okumura C.Y."/>
            <person name="Schneider R."/>
            <person name="Smith A.J."/>
            <person name="Vanacova S."/>
            <person name="Villalvazo M."/>
            <person name="Haas B.J."/>
            <person name="Pertea M."/>
            <person name="Feldblyum T.V."/>
            <person name="Utterback T.R."/>
            <person name="Shu C.L."/>
            <person name="Osoegawa K."/>
            <person name="de Jong P.J."/>
            <person name="Hrdy I."/>
            <person name="Horvathova L."/>
            <person name="Zubacova Z."/>
            <person name="Dolezal P."/>
            <person name="Malik S.B."/>
            <person name="Logsdon J.M. Jr."/>
            <person name="Henze K."/>
            <person name="Gupta A."/>
            <person name="Wang C.C."/>
            <person name="Dunne R.L."/>
            <person name="Upcroft J.A."/>
            <person name="Upcroft P."/>
            <person name="White O."/>
            <person name="Salzberg S.L."/>
            <person name="Tang P."/>
            <person name="Chiu C.-H."/>
            <person name="Lee Y.-S."/>
            <person name="Embley T.M."/>
            <person name="Coombs G.H."/>
            <person name="Mottram J.C."/>
            <person name="Tachezy J."/>
            <person name="Fraser-Liggett C.M."/>
            <person name="Johnson P.J."/>
        </authorList>
    </citation>
    <scope>NUCLEOTIDE SEQUENCE [LARGE SCALE GENOMIC DNA]</scope>
    <source>
        <strain evidence="1">G3</strain>
    </source>
</reference>
<reference evidence="1" key="1">
    <citation type="submission" date="2006-10" db="EMBL/GenBank/DDBJ databases">
        <authorList>
            <person name="Amadeo P."/>
            <person name="Zhao Q."/>
            <person name="Wortman J."/>
            <person name="Fraser-Liggett C."/>
            <person name="Carlton J."/>
        </authorList>
    </citation>
    <scope>NUCLEOTIDE SEQUENCE</scope>
    <source>
        <strain evidence="1">G3</strain>
    </source>
</reference>
<protein>
    <submittedName>
        <fullName evidence="1">Uncharacterized protein</fullName>
    </submittedName>
</protein>
<dbReference type="VEuPathDB" id="TrichDB:TVAGG3_0719090"/>
<dbReference type="RefSeq" id="XP_001328348.1">
    <property type="nucleotide sequence ID" value="XM_001328313.1"/>
</dbReference>
<dbReference type="Proteomes" id="UP000001542">
    <property type="component" value="Unassembled WGS sequence"/>
</dbReference>
<gene>
    <name evidence="1" type="ORF">TVAG_465130</name>
</gene>
<dbReference type="VEuPathDB" id="TrichDB:TVAG_465130"/>